<dbReference type="InterPro" id="IPR036291">
    <property type="entry name" value="NAD(P)-bd_dom_sf"/>
</dbReference>
<evidence type="ECO:0008006" key="6">
    <source>
        <dbReference type="Google" id="ProtNLM"/>
    </source>
</evidence>
<evidence type="ECO:0000256" key="1">
    <source>
        <dbReference type="ARBA" id="ARBA00006484"/>
    </source>
</evidence>
<dbReference type="PANTHER" id="PTHR44229">
    <property type="entry name" value="15-HYDROXYPROSTAGLANDIN DEHYDROGENASE [NAD(+)]"/>
    <property type="match status" value="1"/>
</dbReference>
<dbReference type="PRINTS" id="PR00081">
    <property type="entry name" value="GDHRDH"/>
</dbReference>
<dbReference type="Pfam" id="PF00106">
    <property type="entry name" value="adh_short"/>
    <property type="match status" value="1"/>
</dbReference>
<keyword evidence="2" id="KW-0560">Oxidoreductase</keyword>
<name>A0ABR3S578_9PLEO</name>
<evidence type="ECO:0000313" key="4">
    <source>
        <dbReference type="EMBL" id="KAL1611782.1"/>
    </source>
</evidence>
<evidence type="ECO:0000256" key="3">
    <source>
        <dbReference type="RuleBase" id="RU000363"/>
    </source>
</evidence>
<accession>A0ABR3S578</accession>
<protein>
    <recommendedName>
        <fullName evidence="6">15-hydroxyprostaglandin dehydrogenase</fullName>
    </recommendedName>
</protein>
<comment type="similarity">
    <text evidence="1 3">Belongs to the short-chain dehydrogenases/reductases (SDR) family.</text>
</comment>
<gene>
    <name evidence="4" type="ORF">SLS60_000002</name>
</gene>
<keyword evidence="5" id="KW-1185">Reference proteome</keyword>
<dbReference type="PANTHER" id="PTHR44229:SF4">
    <property type="entry name" value="15-HYDROXYPROSTAGLANDIN DEHYDROGENASE [NAD(+)]"/>
    <property type="match status" value="1"/>
</dbReference>
<proteinExistence type="inferred from homology"/>
<organism evidence="4 5">
    <name type="scientific">Paraconiothyrium brasiliense</name>
    <dbReference type="NCBI Taxonomy" id="300254"/>
    <lineage>
        <taxon>Eukaryota</taxon>
        <taxon>Fungi</taxon>
        <taxon>Dikarya</taxon>
        <taxon>Ascomycota</taxon>
        <taxon>Pezizomycotina</taxon>
        <taxon>Dothideomycetes</taxon>
        <taxon>Pleosporomycetidae</taxon>
        <taxon>Pleosporales</taxon>
        <taxon>Massarineae</taxon>
        <taxon>Didymosphaeriaceae</taxon>
        <taxon>Paraconiothyrium</taxon>
    </lineage>
</organism>
<evidence type="ECO:0000256" key="2">
    <source>
        <dbReference type="ARBA" id="ARBA00023002"/>
    </source>
</evidence>
<dbReference type="PRINTS" id="PR00080">
    <property type="entry name" value="SDRFAMILY"/>
</dbReference>
<dbReference type="InterPro" id="IPR002347">
    <property type="entry name" value="SDR_fam"/>
</dbReference>
<sequence length="259" mass="28002">MASSAPVAIVTGGNSGMGMGIVERLVTKGWNVAIADINPNAKFAEQLGDAASFFKCDVADYDSQAQMFQQVWDRYGRIDALCANAGIVDKRQIMSNFKGVVYGTQLAIHFMRKNSTPGGKIVATASVAAIVPHETYPEYDGAKAAVVNFVRATARILKDKESISINTICPGIVHTSIIPQEMVDAVSPDCMTPVSTIVAAYERCLDDASLFGKVIECSTDKQFELEPPTLANGHYSVRAVTVWEPLFKMWVVCPDAMPD</sequence>
<evidence type="ECO:0000313" key="5">
    <source>
        <dbReference type="Proteomes" id="UP001521785"/>
    </source>
</evidence>
<comment type="caution">
    <text evidence="4">The sequence shown here is derived from an EMBL/GenBank/DDBJ whole genome shotgun (WGS) entry which is preliminary data.</text>
</comment>
<dbReference type="EMBL" id="JAKJXO020000001">
    <property type="protein sequence ID" value="KAL1611782.1"/>
    <property type="molecule type" value="Genomic_DNA"/>
</dbReference>
<dbReference type="SUPFAM" id="SSF51735">
    <property type="entry name" value="NAD(P)-binding Rossmann-fold domains"/>
    <property type="match status" value="1"/>
</dbReference>
<dbReference type="Gene3D" id="3.40.50.720">
    <property type="entry name" value="NAD(P)-binding Rossmann-like Domain"/>
    <property type="match status" value="1"/>
</dbReference>
<reference evidence="4 5" key="1">
    <citation type="submission" date="2024-02" db="EMBL/GenBank/DDBJ databases">
        <title>De novo assembly and annotation of 12 fungi associated with fruit tree decline syndrome in Ontario, Canada.</title>
        <authorList>
            <person name="Sulman M."/>
            <person name="Ellouze W."/>
            <person name="Ilyukhin E."/>
        </authorList>
    </citation>
    <scope>NUCLEOTIDE SEQUENCE [LARGE SCALE GENOMIC DNA]</scope>
    <source>
        <strain evidence="4 5">M42-189</strain>
    </source>
</reference>
<dbReference type="Proteomes" id="UP001521785">
    <property type="component" value="Unassembled WGS sequence"/>
</dbReference>